<dbReference type="Proteomes" id="UP000371977">
    <property type="component" value="Unassembled WGS sequence"/>
</dbReference>
<comment type="caution">
    <text evidence="1">The sequence shown here is derived from an EMBL/GenBank/DDBJ whole genome shotgun (WGS) entry which is preliminary data.</text>
</comment>
<protein>
    <submittedName>
        <fullName evidence="1">DUF3800 domain-containing protein</fullName>
    </submittedName>
</protein>
<accession>A0A6C2C6S2</accession>
<organism evidence="1 2">
    <name type="scientific">Weissella muntiaci</name>
    <dbReference type="NCBI Taxonomy" id="2508881"/>
    <lineage>
        <taxon>Bacteria</taxon>
        <taxon>Bacillati</taxon>
        <taxon>Bacillota</taxon>
        <taxon>Bacilli</taxon>
        <taxon>Lactobacillales</taxon>
        <taxon>Lactobacillaceae</taxon>
        <taxon>Weissella</taxon>
    </lineage>
</organism>
<keyword evidence="2" id="KW-1185">Reference proteome</keyword>
<name>A0A6C2C6S2_9LACO</name>
<evidence type="ECO:0000313" key="1">
    <source>
        <dbReference type="EMBL" id="TYC49701.1"/>
    </source>
</evidence>
<dbReference type="Pfam" id="PF12686">
    <property type="entry name" value="DUF3800"/>
    <property type="match status" value="1"/>
</dbReference>
<dbReference type="EMBL" id="SDGZ01000014">
    <property type="protein sequence ID" value="TYC49701.1"/>
    <property type="molecule type" value="Genomic_DNA"/>
</dbReference>
<evidence type="ECO:0000313" key="2">
    <source>
        <dbReference type="Proteomes" id="UP000371977"/>
    </source>
</evidence>
<reference evidence="1 2" key="1">
    <citation type="submission" date="2019-01" db="EMBL/GenBank/DDBJ databases">
        <title>Weissella sp. nov., a novel lactic acid bacterium isolated from animal feces.</title>
        <authorList>
            <person name="Wang L.-T."/>
        </authorList>
    </citation>
    <scope>NUCLEOTIDE SEQUENCE [LARGE SCALE GENOMIC DNA]</scope>
    <source>
        <strain evidence="1 2">8H-2</strain>
    </source>
</reference>
<proteinExistence type="predicted"/>
<dbReference type="RefSeq" id="WP_148622693.1">
    <property type="nucleotide sequence ID" value="NZ_SDGZ01000014.1"/>
</dbReference>
<dbReference type="InterPro" id="IPR024524">
    <property type="entry name" value="DUF3800"/>
</dbReference>
<sequence>MTDKVVFIDESGNLGRQGRYFVLAAVVLNVEGQESIRRRLHQLFTELKYRHLGRMNDHGEIKASNVSIGERATFLAKVIDELDFQIFYVVADLKEIIPNFKEQASELYDLLALELMKMIVDADAELEEITITFDERDKSEKISRRFHELLDIHVWEEWQREMVKPTVDFQASHHSIFLQLADFVANAIYENYELREKRALQSLEARIINKTHYPKNKMEL</sequence>
<dbReference type="OrthoDB" id="2087731at2"/>
<gene>
    <name evidence="1" type="ORF">ESZ50_06105</name>
</gene>
<dbReference type="AlphaFoldDB" id="A0A6C2C6S2"/>